<dbReference type="Proteomes" id="UP000257109">
    <property type="component" value="Unassembled WGS sequence"/>
</dbReference>
<evidence type="ECO:0000313" key="1">
    <source>
        <dbReference type="EMBL" id="RDX64493.1"/>
    </source>
</evidence>
<organism evidence="1 2">
    <name type="scientific">Mucuna pruriens</name>
    <name type="common">Velvet bean</name>
    <name type="synonym">Dolichos pruriens</name>
    <dbReference type="NCBI Taxonomy" id="157652"/>
    <lineage>
        <taxon>Eukaryota</taxon>
        <taxon>Viridiplantae</taxon>
        <taxon>Streptophyta</taxon>
        <taxon>Embryophyta</taxon>
        <taxon>Tracheophyta</taxon>
        <taxon>Spermatophyta</taxon>
        <taxon>Magnoliopsida</taxon>
        <taxon>eudicotyledons</taxon>
        <taxon>Gunneridae</taxon>
        <taxon>Pentapetalae</taxon>
        <taxon>rosids</taxon>
        <taxon>fabids</taxon>
        <taxon>Fabales</taxon>
        <taxon>Fabaceae</taxon>
        <taxon>Papilionoideae</taxon>
        <taxon>50 kb inversion clade</taxon>
        <taxon>NPAAA clade</taxon>
        <taxon>indigoferoid/millettioid clade</taxon>
        <taxon>Phaseoleae</taxon>
        <taxon>Mucuna</taxon>
    </lineage>
</organism>
<sequence length="88" mass="10422">MSNVWRKKILVLIFKKKKFRTENVFEHKLRELTKIADNQFGFMIGRLTTKVNYILTEVDGKIHDMYEGVTTSMRTLRDKAKDFPIGIE</sequence>
<dbReference type="AlphaFoldDB" id="A0A371EEM3"/>
<accession>A0A371EEM3</accession>
<comment type="caution">
    <text evidence="1">The sequence shown here is derived from an EMBL/GenBank/DDBJ whole genome shotgun (WGS) entry which is preliminary data.</text>
</comment>
<evidence type="ECO:0000313" key="2">
    <source>
        <dbReference type="Proteomes" id="UP000257109"/>
    </source>
</evidence>
<reference evidence="1" key="1">
    <citation type="submission" date="2018-05" db="EMBL/GenBank/DDBJ databases">
        <title>Draft genome of Mucuna pruriens seed.</title>
        <authorList>
            <person name="Nnadi N.E."/>
            <person name="Vos R."/>
            <person name="Hasami M.H."/>
            <person name="Devisetty U.K."/>
            <person name="Aguiy J.C."/>
        </authorList>
    </citation>
    <scope>NUCLEOTIDE SEQUENCE [LARGE SCALE GENOMIC DNA]</scope>
    <source>
        <strain evidence="1">JCA_2017</strain>
    </source>
</reference>
<dbReference type="EMBL" id="QJKJ01014356">
    <property type="protein sequence ID" value="RDX64493.1"/>
    <property type="molecule type" value="Genomic_DNA"/>
</dbReference>
<feature type="non-terminal residue" evidence="1">
    <location>
        <position position="1"/>
    </location>
</feature>
<keyword evidence="2" id="KW-1185">Reference proteome</keyword>
<evidence type="ECO:0008006" key="3">
    <source>
        <dbReference type="Google" id="ProtNLM"/>
    </source>
</evidence>
<protein>
    <recommendedName>
        <fullName evidence="3">Reverse transcriptase domain-containing protein</fullName>
    </recommendedName>
</protein>
<gene>
    <name evidence="1" type="ORF">CR513_56949</name>
</gene>
<proteinExistence type="predicted"/>
<name>A0A371EEM3_MUCPR</name>